<organism evidence="2 3">
    <name type="scientific">Nocardia puris</name>
    <dbReference type="NCBI Taxonomy" id="208602"/>
    <lineage>
        <taxon>Bacteria</taxon>
        <taxon>Bacillati</taxon>
        <taxon>Actinomycetota</taxon>
        <taxon>Actinomycetes</taxon>
        <taxon>Mycobacteriales</taxon>
        <taxon>Nocardiaceae</taxon>
        <taxon>Nocardia</taxon>
    </lineage>
</organism>
<evidence type="ECO:0000313" key="2">
    <source>
        <dbReference type="EMBL" id="RBO87904.1"/>
    </source>
</evidence>
<dbReference type="RefSeq" id="WP_067513167.1">
    <property type="nucleotide sequence ID" value="NZ_CP107943.1"/>
</dbReference>
<protein>
    <recommendedName>
        <fullName evidence="4">DUF4175 domain-containing protein</fullName>
    </recommendedName>
</protein>
<dbReference type="STRING" id="1210090.GCA_001613185_05741"/>
<dbReference type="AlphaFoldDB" id="A0A366DEP1"/>
<keyword evidence="1" id="KW-0472">Membrane</keyword>
<reference evidence="2 3" key="1">
    <citation type="submission" date="2018-06" db="EMBL/GenBank/DDBJ databases">
        <title>Genomic Encyclopedia of Type Strains, Phase IV (KMG-IV): sequencing the most valuable type-strain genomes for metagenomic binning, comparative biology and taxonomic classification.</title>
        <authorList>
            <person name="Goeker M."/>
        </authorList>
    </citation>
    <scope>NUCLEOTIDE SEQUENCE [LARGE SCALE GENOMIC DNA]</scope>
    <source>
        <strain evidence="2 3">DSM 44599</strain>
    </source>
</reference>
<feature type="transmembrane region" description="Helical" evidence="1">
    <location>
        <begin position="7"/>
        <end position="27"/>
    </location>
</feature>
<comment type="caution">
    <text evidence="2">The sequence shown here is derived from an EMBL/GenBank/DDBJ whole genome shotgun (WGS) entry which is preliminary data.</text>
</comment>
<keyword evidence="1" id="KW-0812">Transmembrane</keyword>
<feature type="transmembrane region" description="Helical" evidence="1">
    <location>
        <begin position="39"/>
        <end position="60"/>
    </location>
</feature>
<keyword evidence="1" id="KW-1133">Transmembrane helix</keyword>
<name>A0A366DEP1_9NOCA</name>
<keyword evidence="3" id="KW-1185">Reference proteome</keyword>
<dbReference type="EMBL" id="QNRE01000010">
    <property type="protein sequence ID" value="RBO87904.1"/>
    <property type="molecule type" value="Genomic_DNA"/>
</dbReference>
<evidence type="ECO:0000256" key="1">
    <source>
        <dbReference type="SAM" id="Phobius"/>
    </source>
</evidence>
<evidence type="ECO:0000313" key="3">
    <source>
        <dbReference type="Proteomes" id="UP000252586"/>
    </source>
</evidence>
<proteinExistence type="predicted"/>
<dbReference type="Proteomes" id="UP000252586">
    <property type="component" value="Unassembled WGS sequence"/>
</dbReference>
<dbReference type="OrthoDB" id="4566180at2"/>
<evidence type="ECO:0008006" key="4">
    <source>
        <dbReference type="Google" id="ProtNLM"/>
    </source>
</evidence>
<gene>
    <name evidence="2" type="ORF">DFR74_110159</name>
</gene>
<sequence>MDHARILRTVLGVTAGYLILLGLWLGWLVHHTPPGTVPYQIVALVGLFGSCVGLGMLLAARPSRADRKLWRHGLEGWATIEGVHPLARTDHYTELTELDLELTVPGSETYRGTIVFDVTPADKPKLSPGETISIRVDPENRDRIILVL</sequence>
<accession>A0A366DEP1</accession>